<dbReference type="EMBL" id="CP069102">
    <property type="protein sequence ID" value="QSS49617.1"/>
    <property type="molecule type" value="Genomic_DNA"/>
</dbReference>
<protein>
    <submittedName>
        <fullName evidence="1">Uncharacterized protein</fullName>
    </submittedName>
</protein>
<accession>A0A8A1LCY0</accession>
<sequence>MRIGMGIASKTTSVTMCTIAVDSQNASLFKQLPSTMSSQNLLTGTHVRNDPTTTHKPYIIKKIRAPEQAIRIRLPGNIRWYCKAMDALVQKRLAL</sequence>
<gene>
    <name evidence="1" type="ORF">I7I53_10020</name>
</gene>
<evidence type="ECO:0000313" key="2">
    <source>
        <dbReference type="Proteomes" id="UP000663419"/>
    </source>
</evidence>
<proteinExistence type="predicted"/>
<organism evidence="1 2">
    <name type="scientific">Ajellomyces capsulatus (strain H88)</name>
    <name type="common">Darling's disease fungus</name>
    <name type="synonym">Histoplasma capsulatum</name>
    <dbReference type="NCBI Taxonomy" id="544711"/>
    <lineage>
        <taxon>Eukaryota</taxon>
        <taxon>Fungi</taxon>
        <taxon>Dikarya</taxon>
        <taxon>Ascomycota</taxon>
        <taxon>Pezizomycotina</taxon>
        <taxon>Eurotiomycetes</taxon>
        <taxon>Eurotiomycetidae</taxon>
        <taxon>Onygenales</taxon>
        <taxon>Ajellomycetaceae</taxon>
        <taxon>Histoplasma</taxon>
    </lineage>
</organism>
<reference evidence="1" key="1">
    <citation type="submission" date="2021-01" db="EMBL/GenBank/DDBJ databases">
        <title>Chromosome-level genome assembly of a human fungal pathogen reveals clustering of transcriptionally co-regulated genes.</title>
        <authorList>
            <person name="Voorhies M."/>
            <person name="Cohen S."/>
            <person name="Shea T.P."/>
            <person name="Petrus S."/>
            <person name="Munoz J.F."/>
            <person name="Poplawski S."/>
            <person name="Goldman W.E."/>
            <person name="Michael T."/>
            <person name="Cuomo C.A."/>
            <person name="Sil A."/>
            <person name="Beyhan S."/>
        </authorList>
    </citation>
    <scope>NUCLEOTIDE SEQUENCE</scope>
    <source>
        <strain evidence="1">H88</strain>
    </source>
</reference>
<dbReference type="Proteomes" id="UP000663419">
    <property type="component" value="Chromosome 1"/>
</dbReference>
<name>A0A8A1LCY0_AJEC8</name>
<dbReference type="VEuPathDB" id="FungiDB:I7I53_10020"/>
<dbReference type="AlphaFoldDB" id="A0A8A1LCY0"/>
<evidence type="ECO:0000313" key="1">
    <source>
        <dbReference type="EMBL" id="QSS49617.1"/>
    </source>
</evidence>